<dbReference type="SUPFAM" id="SSF52313">
    <property type="entry name" value="Ribosomal protein S2"/>
    <property type="match status" value="1"/>
</dbReference>
<dbReference type="Gene3D" id="3.40.50.10490">
    <property type="entry name" value="Glucose-6-phosphate isomerase like protein, domain 1"/>
    <property type="match status" value="1"/>
</dbReference>
<dbReference type="GeneID" id="30512310"/>
<geneLocation type="mitochondrion" evidence="1"/>
<dbReference type="GO" id="GO:0005840">
    <property type="term" value="C:ribosome"/>
    <property type="evidence" value="ECO:0007669"/>
    <property type="project" value="UniProtKB-KW"/>
</dbReference>
<proteinExistence type="predicted"/>
<dbReference type="InterPro" id="IPR023591">
    <property type="entry name" value="Ribosomal_uS2_flav_dom_sf"/>
</dbReference>
<name>A0A1I9LW48_9PHAE</name>
<keyword evidence="1" id="KW-0496">Mitochondrion</keyword>
<protein>
    <submittedName>
        <fullName evidence="1">Ribosomal protein S2</fullName>
    </submittedName>
</protein>
<evidence type="ECO:0000313" key="1">
    <source>
        <dbReference type="EMBL" id="ANS57818.1"/>
    </source>
</evidence>
<sequence length="201" mass="23136">MLNKKDARLLFLFIRYSGYLVPRPLNDYVKISKTMHPFLVGKRDIYYFYELEKSLYGIRATLEVFKNIVANEGKILFISDSLPLQSCFSRDPNIDCIKWKRGSILKSKNADLVFLSNINKENMVEAHRKCLLLVGLGSPTMSKIAYPFNLNLDSSFLSDWFFGAIYTSYVQGKRLSNKSKNKNKNLSLLGKGQLKINKNEI</sequence>
<dbReference type="AlphaFoldDB" id="A0A1I9LW48"/>
<keyword evidence="1" id="KW-0689">Ribosomal protein</keyword>
<organism evidence="1">
    <name type="scientific">Pleurocladia lacustris</name>
    <dbReference type="NCBI Taxonomy" id="246121"/>
    <lineage>
        <taxon>Eukaryota</taxon>
        <taxon>Sar</taxon>
        <taxon>Stramenopiles</taxon>
        <taxon>Ochrophyta</taxon>
        <taxon>PX clade</taxon>
        <taxon>Phaeophyceae</taxon>
        <taxon>Ectocarpales</taxon>
        <taxon>Chordariaceae</taxon>
        <taxon>Pleurocladia</taxon>
    </lineage>
</organism>
<accession>A0A1I9LW48</accession>
<dbReference type="RefSeq" id="YP_009327100.1">
    <property type="nucleotide sequence ID" value="NC_032046.1"/>
</dbReference>
<keyword evidence="1" id="KW-0687">Ribonucleoprotein</keyword>
<reference evidence="1" key="1">
    <citation type="submission" date="2015-11" db="EMBL/GenBank/DDBJ databases">
        <title>Complete mitochondrial and plastid genomes of the freshwater brown alga Pleurocladia lacustris A. Braun and its phylogenetic placement in the Phaeophyceae.</title>
        <authorList>
            <person name="Wang X."/>
            <person name="Wehr J.D."/>
            <person name="Karol K.G."/>
        </authorList>
    </citation>
    <scope>NUCLEOTIDE SEQUENCE</scope>
    <source>
        <strain evidence="1">Sa2</strain>
    </source>
</reference>
<dbReference type="EMBL" id="KU164873">
    <property type="protein sequence ID" value="ANS57818.1"/>
    <property type="molecule type" value="Genomic_DNA"/>
</dbReference>